<evidence type="ECO:0000256" key="2">
    <source>
        <dbReference type="ARBA" id="ARBA00018522"/>
    </source>
</evidence>
<accession>A0A1H9T1W6</accession>
<dbReference type="GO" id="GO:0005737">
    <property type="term" value="C:cytoplasm"/>
    <property type="evidence" value="ECO:0007669"/>
    <property type="project" value="InterPro"/>
</dbReference>
<dbReference type="GO" id="GO:0009001">
    <property type="term" value="F:serine O-acetyltransferase activity"/>
    <property type="evidence" value="ECO:0007669"/>
    <property type="project" value="UniProtKB-EC"/>
</dbReference>
<dbReference type="PANTHER" id="PTHR42811">
    <property type="entry name" value="SERINE ACETYLTRANSFERASE"/>
    <property type="match status" value="1"/>
</dbReference>
<dbReference type="RefSeq" id="WP_091970304.1">
    <property type="nucleotide sequence ID" value="NZ_FOGZ01000018.1"/>
</dbReference>
<dbReference type="OrthoDB" id="2643438at2"/>
<evidence type="ECO:0000256" key="5">
    <source>
        <dbReference type="PIRNR" id="PIRNR000441"/>
    </source>
</evidence>
<dbReference type="Pfam" id="PF00132">
    <property type="entry name" value="Hexapep"/>
    <property type="match status" value="1"/>
</dbReference>
<dbReference type="EMBL" id="FOGZ01000018">
    <property type="protein sequence ID" value="SER91262.1"/>
    <property type="molecule type" value="Genomic_DNA"/>
</dbReference>
<gene>
    <name evidence="6" type="ORF">SAMN05443377_1186</name>
</gene>
<comment type="catalytic activity">
    <reaction evidence="5">
        <text>L-serine + acetyl-CoA = O-acetyl-L-serine + CoA</text>
        <dbReference type="Rhea" id="RHEA:24560"/>
        <dbReference type="ChEBI" id="CHEBI:33384"/>
        <dbReference type="ChEBI" id="CHEBI:57287"/>
        <dbReference type="ChEBI" id="CHEBI:57288"/>
        <dbReference type="ChEBI" id="CHEBI:58340"/>
        <dbReference type="EC" id="2.3.1.30"/>
    </reaction>
</comment>
<dbReference type="AlphaFoldDB" id="A0A1H9T1W6"/>
<evidence type="ECO:0000313" key="7">
    <source>
        <dbReference type="Proteomes" id="UP000198815"/>
    </source>
</evidence>
<evidence type="ECO:0000313" key="6">
    <source>
        <dbReference type="EMBL" id="SER91262.1"/>
    </source>
</evidence>
<evidence type="ECO:0000256" key="3">
    <source>
        <dbReference type="ARBA" id="ARBA00022679"/>
    </source>
</evidence>
<dbReference type="GO" id="GO:0006535">
    <property type="term" value="P:cysteine biosynthetic process from serine"/>
    <property type="evidence" value="ECO:0007669"/>
    <property type="project" value="InterPro"/>
</dbReference>
<dbReference type="InterPro" id="IPR011004">
    <property type="entry name" value="Trimer_LpxA-like_sf"/>
</dbReference>
<keyword evidence="7" id="KW-1185">Reference proteome</keyword>
<dbReference type="CDD" id="cd03354">
    <property type="entry name" value="LbH_SAT"/>
    <property type="match status" value="1"/>
</dbReference>
<protein>
    <recommendedName>
        <fullName evidence="2 5">Serine acetyltransferase</fullName>
        <ecNumber evidence="5">2.3.1.30</ecNumber>
    </recommendedName>
</protein>
<sequence>MGDFSADLSRFMAVMYPGRRGIVPRIHAALTNSELSCIACYRFGQFAVRRRRIHRVSGSLLVLVHRIWNRFITRIDHCEISSGARIGPGLVIMHRNGIHIAPVLIGRNCTIHHGLTIGQGVAKGDAGVGRVGDEVWIGPGVIIAGAVTIGDGATISAGAVISRDVPAGCLVGGNPGRVLVRDYDREGM</sequence>
<keyword evidence="3 5" id="KW-0808">Transferase</keyword>
<dbReference type="PIRSF" id="PIRSF000441">
    <property type="entry name" value="CysE"/>
    <property type="match status" value="1"/>
</dbReference>
<dbReference type="Proteomes" id="UP000198815">
    <property type="component" value="Unassembled WGS sequence"/>
</dbReference>
<dbReference type="InterPro" id="IPR001451">
    <property type="entry name" value="Hexapep"/>
</dbReference>
<dbReference type="Gene3D" id="2.160.10.10">
    <property type="entry name" value="Hexapeptide repeat proteins"/>
    <property type="match status" value="1"/>
</dbReference>
<name>A0A1H9T1W6_9ACTN</name>
<dbReference type="InterPro" id="IPR005881">
    <property type="entry name" value="Ser_O-AcTrfase"/>
</dbReference>
<proteinExistence type="inferred from homology"/>
<keyword evidence="4 5" id="KW-0012">Acyltransferase</keyword>
<dbReference type="InterPro" id="IPR045304">
    <property type="entry name" value="LbH_SAT"/>
</dbReference>
<organism evidence="6 7">
    <name type="scientific">Propionibacterium cyclohexanicum</name>
    <dbReference type="NCBI Taxonomy" id="64702"/>
    <lineage>
        <taxon>Bacteria</taxon>
        <taxon>Bacillati</taxon>
        <taxon>Actinomycetota</taxon>
        <taxon>Actinomycetes</taxon>
        <taxon>Propionibacteriales</taxon>
        <taxon>Propionibacteriaceae</taxon>
        <taxon>Propionibacterium</taxon>
    </lineage>
</organism>
<dbReference type="EC" id="2.3.1.30" evidence="5"/>
<dbReference type="STRING" id="64702.SAMN05443377_1186"/>
<comment type="similarity">
    <text evidence="1 5">Belongs to the transferase hexapeptide repeat family.</text>
</comment>
<dbReference type="SUPFAM" id="SSF51161">
    <property type="entry name" value="Trimeric LpxA-like enzymes"/>
    <property type="match status" value="1"/>
</dbReference>
<evidence type="ECO:0000256" key="1">
    <source>
        <dbReference type="ARBA" id="ARBA00007274"/>
    </source>
</evidence>
<evidence type="ECO:0000256" key="4">
    <source>
        <dbReference type="ARBA" id="ARBA00023315"/>
    </source>
</evidence>
<reference evidence="6 7" key="1">
    <citation type="submission" date="2016-10" db="EMBL/GenBank/DDBJ databases">
        <authorList>
            <person name="de Groot N.N."/>
        </authorList>
    </citation>
    <scope>NUCLEOTIDE SEQUENCE [LARGE SCALE GENOMIC DNA]</scope>
    <source>
        <strain evidence="6 7">DSM 16859</strain>
    </source>
</reference>